<evidence type="ECO:0000313" key="1">
    <source>
        <dbReference type="EMBL" id="PNF20109.1"/>
    </source>
</evidence>
<keyword evidence="2" id="KW-1185">Reference proteome</keyword>
<name>A0A2J7PUV0_9NEOP</name>
<dbReference type="InterPro" id="IPR052709">
    <property type="entry name" value="Transposase-MT_Hybrid"/>
</dbReference>
<dbReference type="PANTHER" id="PTHR46060">
    <property type="entry name" value="MARINER MOS1 TRANSPOSASE-LIKE PROTEIN"/>
    <property type="match status" value="1"/>
</dbReference>
<proteinExistence type="predicted"/>
<evidence type="ECO:0008006" key="3">
    <source>
        <dbReference type="Google" id="ProtNLM"/>
    </source>
</evidence>
<reference evidence="1 2" key="1">
    <citation type="submission" date="2017-12" db="EMBL/GenBank/DDBJ databases">
        <title>Hemimetabolous genomes reveal molecular basis of termite eusociality.</title>
        <authorList>
            <person name="Harrison M.C."/>
            <person name="Jongepier E."/>
            <person name="Robertson H.M."/>
            <person name="Arning N."/>
            <person name="Bitard-Feildel T."/>
            <person name="Chao H."/>
            <person name="Childers C.P."/>
            <person name="Dinh H."/>
            <person name="Doddapaneni H."/>
            <person name="Dugan S."/>
            <person name="Gowin J."/>
            <person name="Greiner C."/>
            <person name="Han Y."/>
            <person name="Hu H."/>
            <person name="Hughes D.S.T."/>
            <person name="Huylmans A.-K."/>
            <person name="Kemena C."/>
            <person name="Kremer L.P.M."/>
            <person name="Lee S.L."/>
            <person name="Lopez-Ezquerra A."/>
            <person name="Mallet L."/>
            <person name="Monroy-Kuhn J.M."/>
            <person name="Moser A."/>
            <person name="Murali S.C."/>
            <person name="Muzny D.M."/>
            <person name="Otani S."/>
            <person name="Piulachs M.-D."/>
            <person name="Poelchau M."/>
            <person name="Qu J."/>
            <person name="Schaub F."/>
            <person name="Wada-Katsumata A."/>
            <person name="Worley K.C."/>
            <person name="Xie Q."/>
            <person name="Ylla G."/>
            <person name="Poulsen M."/>
            <person name="Gibbs R.A."/>
            <person name="Schal C."/>
            <person name="Richards S."/>
            <person name="Belles X."/>
            <person name="Korb J."/>
            <person name="Bornberg-Bauer E."/>
        </authorList>
    </citation>
    <scope>NUCLEOTIDE SEQUENCE [LARGE SCALE GENOMIC DNA]</scope>
    <source>
        <tissue evidence="1">Whole body</tissue>
    </source>
</reference>
<dbReference type="Gene3D" id="3.30.420.10">
    <property type="entry name" value="Ribonuclease H-like superfamily/Ribonuclease H"/>
    <property type="match status" value="1"/>
</dbReference>
<gene>
    <name evidence="1" type="ORF">B7P43_G04790</name>
</gene>
<dbReference type="InParanoid" id="A0A2J7PUV0"/>
<dbReference type="EMBL" id="NEVH01021192">
    <property type="protein sequence ID" value="PNF20109.1"/>
    <property type="molecule type" value="Genomic_DNA"/>
</dbReference>
<organism evidence="1 2">
    <name type="scientific">Cryptotermes secundus</name>
    <dbReference type="NCBI Taxonomy" id="105785"/>
    <lineage>
        <taxon>Eukaryota</taxon>
        <taxon>Metazoa</taxon>
        <taxon>Ecdysozoa</taxon>
        <taxon>Arthropoda</taxon>
        <taxon>Hexapoda</taxon>
        <taxon>Insecta</taxon>
        <taxon>Pterygota</taxon>
        <taxon>Neoptera</taxon>
        <taxon>Polyneoptera</taxon>
        <taxon>Dictyoptera</taxon>
        <taxon>Blattodea</taxon>
        <taxon>Blattoidea</taxon>
        <taxon>Termitoidae</taxon>
        <taxon>Kalotermitidae</taxon>
        <taxon>Cryptotermitinae</taxon>
        <taxon>Cryptotermes</taxon>
    </lineage>
</organism>
<dbReference type="InterPro" id="IPR036397">
    <property type="entry name" value="RNaseH_sf"/>
</dbReference>
<protein>
    <recommendedName>
        <fullName evidence="3">Mos1 transposase HTH domain-containing protein</fullName>
    </recommendedName>
</protein>
<dbReference type="PANTHER" id="PTHR46060:SF1">
    <property type="entry name" value="MARINER MOS1 TRANSPOSASE-LIKE PROTEIN"/>
    <property type="match status" value="1"/>
</dbReference>
<accession>A0A2J7PUV0</accession>
<evidence type="ECO:0000313" key="2">
    <source>
        <dbReference type="Proteomes" id="UP000235965"/>
    </source>
</evidence>
<sequence length="232" mass="26741">MSEQTVLWSVEQRIVIKFLIGENVPSAEIHHRPQQQYGEECLSRTCVFEWCKCFREGRERVQNEPHDCWPRISVTKPNIDRVDALIRENRCITIKELGAMLSISVDLLATDVKEKIQSKRKRGGKRVAFLQDNARRHTAKTTMVTLRKLKCNLLTHPPYSPNLAPSDFYLFGRLKSDLQGMQFVDDAVIQTVREWKCRQPQAFLKMASGCFQNIGKNVLTLEGSTLKTDMCK</sequence>
<dbReference type="GO" id="GO:0003676">
    <property type="term" value="F:nucleic acid binding"/>
    <property type="evidence" value="ECO:0007669"/>
    <property type="project" value="InterPro"/>
</dbReference>
<dbReference type="Proteomes" id="UP000235965">
    <property type="component" value="Unassembled WGS sequence"/>
</dbReference>
<comment type="caution">
    <text evidence="1">The sequence shown here is derived from an EMBL/GenBank/DDBJ whole genome shotgun (WGS) entry which is preliminary data.</text>
</comment>
<dbReference type="AlphaFoldDB" id="A0A2J7PUV0"/>